<feature type="coiled-coil region" evidence="1">
    <location>
        <begin position="529"/>
        <end position="604"/>
    </location>
</feature>
<evidence type="ECO:0000313" key="4">
    <source>
        <dbReference type="Proteomes" id="UP000250266"/>
    </source>
</evidence>
<organism evidence="3 4">
    <name type="scientific">Lepidopterella palustris CBS 459.81</name>
    <dbReference type="NCBI Taxonomy" id="1314670"/>
    <lineage>
        <taxon>Eukaryota</taxon>
        <taxon>Fungi</taxon>
        <taxon>Dikarya</taxon>
        <taxon>Ascomycota</taxon>
        <taxon>Pezizomycotina</taxon>
        <taxon>Dothideomycetes</taxon>
        <taxon>Pleosporomycetidae</taxon>
        <taxon>Mytilinidiales</taxon>
        <taxon>Argynnaceae</taxon>
        <taxon>Lepidopterella</taxon>
    </lineage>
</organism>
<proteinExistence type="predicted"/>
<feature type="compositionally biased region" description="Low complexity" evidence="2">
    <location>
        <begin position="809"/>
        <end position="835"/>
    </location>
</feature>
<evidence type="ECO:0000256" key="2">
    <source>
        <dbReference type="SAM" id="MobiDB-lite"/>
    </source>
</evidence>
<keyword evidence="1" id="KW-0175">Coiled coil</keyword>
<feature type="region of interest" description="Disordered" evidence="2">
    <location>
        <begin position="146"/>
        <end position="288"/>
    </location>
</feature>
<feature type="compositionally biased region" description="Polar residues" evidence="2">
    <location>
        <begin position="159"/>
        <end position="182"/>
    </location>
</feature>
<feature type="compositionally biased region" description="Polar residues" evidence="2">
    <location>
        <begin position="369"/>
        <end position="411"/>
    </location>
</feature>
<feature type="region of interest" description="Disordered" evidence="2">
    <location>
        <begin position="950"/>
        <end position="1069"/>
    </location>
</feature>
<evidence type="ECO:0000313" key="3">
    <source>
        <dbReference type="EMBL" id="OCK84418.1"/>
    </source>
</evidence>
<dbReference type="AlphaFoldDB" id="A0A8E2EIY1"/>
<dbReference type="OrthoDB" id="5431474at2759"/>
<reference evidence="3 4" key="1">
    <citation type="journal article" date="2016" name="Nat. Commun.">
        <title>Ectomycorrhizal ecology is imprinted in the genome of the dominant symbiotic fungus Cenococcum geophilum.</title>
        <authorList>
            <consortium name="DOE Joint Genome Institute"/>
            <person name="Peter M."/>
            <person name="Kohler A."/>
            <person name="Ohm R.A."/>
            <person name="Kuo A."/>
            <person name="Krutzmann J."/>
            <person name="Morin E."/>
            <person name="Arend M."/>
            <person name="Barry K.W."/>
            <person name="Binder M."/>
            <person name="Choi C."/>
            <person name="Clum A."/>
            <person name="Copeland A."/>
            <person name="Grisel N."/>
            <person name="Haridas S."/>
            <person name="Kipfer T."/>
            <person name="LaButti K."/>
            <person name="Lindquist E."/>
            <person name="Lipzen A."/>
            <person name="Maire R."/>
            <person name="Meier B."/>
            <person name="Mihaltcheva S."/>
            <person name="Molinier V."/>
            <person name="Murat C."/>
            <person name="Poggeler S."/>
            <person name="Quandt C.A."/>
            <person name="Sperisen C."/>
            <person name="Tritt A."/>
            <person name="Tisserant E."/>
            <person name="Crous P.W."/>
            <person name="Henrissat B."/>
            <person name="Nehls U."/>
            <person name="Egli S."/>
            <person name="Spatafora J.W."/>
            <person name="Grigoriev I.V."/>
            <person name="Martin F.M."/>
        </authorList>
    </citation>
    <scope>NUCLEOTIDE SEQUENCE [LARGE SCALE GENOMIC DNA]</scope>
    <source>
        <strain evidence="3 4">CBS 459.81</strain>
    </source>
</reference>
<evidence type="ECO:0000256" key="1">
    <source>
        <dbReference type="SAM" id="Coils"/>
    </source>
</evidence>
<feature type="compositionally biased region" description="Basic residues" evidence="2">
    <location>
        <begin position="844"/>
        <end position="856"/>
    </location>
</feature>
<keyword evidence="4" id="KW-1185">Reference proteome</keyword>
<feature type="compositionally biased region" description="Pro residues" evidence="2">
    <location>
        <begin position="858"/>
        <end position="872"/>
    </location>
</feature>
<sequence>MTSKFFTWTKGDRRNAAEANHRTGGLLPIVTDFSDTADQAYLTTSAKNAQRPDHRPRPPNLSLVPNHDAYGACLAPASALHNAALNSVSSASNLLAVVNDMLRSPALAGSVCPRSPLHKPLPGRPRSFSLPHTPEIAELPGSILLENQGFPPASPVALSATSQNQTMRSARSGNTSILSPTSAGPRASPREPPNGPSQHKKSLSENRTKSRPNLNSPSSTESKLTSCSVSTNGGEASSNDSARARAGSDSSRSLQPSPLILERKNWRKTSTEASKRRSELTGGTSSVPKQLEELKATITAQDHTISTLSAQFANLRSSHEEHVASLTEAHAKEVATLKTYTKALEEQQSQRTLHHTSSNHLLFLLDTTEPQSPTKDQPSPQQQTAGPSATSIRSFQTALEEQQPPSQSPNLGSLDMQALKRRLSTARKPDVGPVDLVRDRDQYKQTNEALKSQIESLMNKLNQSKKSEKALQNSVENLEARLMLSNEEKLEALEKIHNLDLQIDSLPTPYRRQFREGETFGSRPSHSDADQLTAKLKDAESRNKVLEARLQAANDESRTTSTIATFITHIERLQDQIKEKDARINDLEQDNELCRLDRDDFEHKYNEVVSINNRLQLQDDIQSKLSERTKEADAQIAALKSDNAESVKTIRRLQKSLDHYTILLEAHIRRQAIISIFSGWQKDFSPEQLASKDDIDKMIAGLKKRLRAHIAVDAKARPSEESSDVDARIGQLKKEIDFYVREIIFYRLDIRGYKKDIRDLKSAIGNTSVQNLANEANSPSPSICHRCSSGTPVRARFATALPGLGISASSSPTSIPMSASNSLQPSTPATSAAPSTPNPSPSRRTAKPMGTHKKLPKAPSPISPIAPQTPPRNPRRNRANEADNISPGISPKSVSGLSPSRTKPTPPSPNADEMGDMNTNFPLSTPALPQRVDTQRSMSDSIITMYASARTPDWSPPQSSAGTSNCVASPYASRERSGSLPPPTKTLGKVTPDRPARPRVGLFESPPKTSPKRETVKMDVMAEAERHSPHRVQAQTQASSPGHARSLSYSTTQNLTPPRKGSGGSSSGLENASSIPFVIAMGSPHNPALVNSHSNSAFSAPNNTGNRGGVGGTMASCSGSGSVNASFHGKLHSRNFSANSNASGIPLPGGLIKGKGKARKEIISSPALFGPAFRFGGSVGDDTGAGAGAGAGDERF</sequence>
<feature type="compositionally biased region" description="Polar residues" evidence="2">
    <location>
        <begin position="1047"/>
        <end position="1056"/>
    </location>
</feature>
<name>A0A8E2EIY1_9PEZI</name>
<feature type="region of interest" description="Disordered" evidence="2">
    <location>
        <begin position="114"/>
        <end position="134"/>
    </location>
</feature>
<feature type="compositionally biased region" description="Polar residues" evidence="2">
    <location>
        <begin position="211"/>
        <end position="235"/>
    </location>
</feature>
<protein>
    <submittedName>
        <fullName evidence="3">Uncharacterized protein</fullName>
    </submittedName>
</protein>
<dbReference type="Proteomes" id="UP000250266">
    <property type="component" value="Unassembled WGS sequence"/>
</dbReference>
<feature type="region of interest" description="Disordered" evidence="2">
    <location>
        <begin position="809"/>
        <end position="936"/>
    </location>
</feature>
<gene>
    <name evidence="3" type="ORF">K432DRAFT_288977</name>
</gene>
<feature type="region of interest" description="Disordered" evidence="2">
    <location>
        <begin position="369"/>
        <end position="413"/>
    </location>
</feature>
<feature type="compositionally biased region" description="Polar residues" evidence="2">
    <location>
        <begin position="956"/>
        <end position="967"/>
    </location>
</feature>
<feature type="compositionally biased region" description="Low complexity" evidence="2">
    <location>
        <begin position="236"/>
        <end position="253"/>
    </location>
</feature>
<feature type="compositionally biased region" description="Basic and acidic residues" evidence="2">
    <location>
        <begin position="261"/>
        <end position="279"/>
    </location>
</feature>
<dbReference type="EMBL" id="KV744838">
    <property type="protein sequence ID" value="OCK84418.1"/>
    <property type="molecule type" value="Genomic_DNA"/>
</dbReference>
<accession>A0A8E2EIY1</accession>
<feature type="coiled-coil region" evidence="1">
    <location>
        <begin position="440"/>
        <end position="495"/>
    </location>
</feature>